<organism evidence="11">
    <name type="scientific">Blumeria graminis f. sp. tritici 96224</name>
    <dbReference type="NCBI Taxonomy" id="1268274"/>
    <lineage>
        <taxon>Eukaryota</taxon>
        <taxon>Fungi</taxon>
        <taxon>Dikarya</taxon>
        <taxon>Ascomycota</taxon>
        <taxon>Pezizomycotina</taxon>
        <taxon>Leotiomycetes</taxon>
        <taxon>Erysiphales</taxon>
        <taxon>Erysiphaceae</taxon>
        <taxon>Blumeria</taxon>
    </lineage>
</organism>
<dbReference type="GO" id="GO:0006362">
    <property type="term" value="P:transcription elongation by RNA polymerase I"/>
    <property type="evidence" value="ECO:0007669"/>
    <property type="project" value="UniProtKB-ARBA"/>
</dbReference>
<dbReference type="InterPro" id="IPR045113">
    <property type="entry name" value="Rpb7-like"/>
</dbReference>
<dbReference type="PANTHER" id="PTHR12709">
    <property type="entry name" value="DNA-DIRECTED RNA POLYMERASE II, III"/>
    <property type="match status" value="1"/>
</dbReference>
<dbReference type="EMBL" id="UIGY01000039">
    <property type="protein sequence ID" value="SUZ09085.1"/>
    <property type="molecule type" value="Genomic_DNA"/>
</dbReference>
<dbReference type="Proteomes" id="UP000053110">
    <property type="component" value="Unassembled WGS sequence"/>
</dbReference>
<name>A0A061HKW3_BLUGR</name>
<dbReference type="GO" id="GO:0005736">
    <property type="term" value="C:RNA polymerase I complex"/>
    <property type="evidence" value="ECO:0007669"/>
    <property type="project" value="TreeGrafter"/>
</dbReference>
<dbReference type="Gene3D" id="2.40.50.1060">
    <property type="match status" value="1"/>
</dbReference>
<dbReference type="HOGENOM" id="CLU_036411_0_0_1"/>
<dbReference type="Pfam" id="PF17875">
    <property type="entry name" value="RPA43_OB"/>
    <property type="match status" value="1"/>
</dbReference>
<feature type="non-terminal residue" evidence="11">
    <location>
        <position position="319"/>
    </location>
</feature>
<dbReference type="OrthoDB" id="10250504at2759"/>
<protein>
    <recommendedName>
        <fullName evidence="7">DNA-directed RNA polymerase subunit</fullName>
    </recommendedName>
</protein>
<keyword evidence="3 7" id="KW-0240">DNA-directed RNA polymerase</keyword>
<keyword evidence="5 7" id="KW-0804">Transcription</keyword>
<evidence type="ECO:0000256" key="2">
    <source>
        <dbReference type="ARBA" id="ARBA00005930"/>
    </source>
</evidence>
<evidence type="ECO:0000256" key="3">
    <source>
        <dbReference type="ARBA" id="ARBA00022478"/>
    </source>
</evidence>
<evidence type="ECO:0000313" key="12">
    <source>
        <dbReference type="Proteomes" id="UP000053110"/>
    </source>
</evidence>
<evidence type="ECO:0000313" key="11">
    <source>
        <dbReference type="EMBL" id="SUZ09085.1"/>
    </source>
</evidence>
<feature type="compositionally biased region" description="Basic and acidic residues" evidence="8">
    <location>
        <begin position="18"/>
        <end position="27"/>
    </location>
</feature>
<keyword evidence="6 7" id="KW-0539">Nucleus</keyword>
<accession>A0A061HKW3</accession>
<keyword evidence="4" id="KW-0597">Phosphoprotein</keyword>
<feature type="region of interest" description="Disordered" evidence="8">
    <location>
        <begin position="1"/>
        <end position="65"/>
    </location>
</feature>
<evidence type="ECO:0000313" key="10">
    <source>
        <dbReference type="EMBL" id="EPQ65978.1"/>
    </source>
</evidence>
<dbReference type="InterPro" id="IPR036898">
    <property type="entry name" value="RNA_pol_Rpb7-like_N_sf"/>
</dbReference>
<comment type="subcellular location">
    <subcellularLocation>
        <location evidence="1">Nucleus</location>
        <location evidence="1">Nucleolus</location>
    </subcellularLocation>
</comment>
<comment type="similarity">
    <text evidence="2">Belongs to the eukaryotic RPA43 RNA polymerase subunit family.</text>
</comment>
<evidence type="ECO:0000256" key="1">
    <source>
        <dbReference type="ARBA" id="ARBA00004604"/>
    </source>
</evidence>
<evidence type="ECO:0000256" key="6">
    <source>
        <dbReference type="ARBA" id="ARBA00023242"/>
    </source>
</evidence>
<reference evidence="11" key="3">
    <citation type="submission" date="2018-07" db="EMBL/GenBank/DDBJ databases">
        <authorList>
            <person name="Quirk P.G."/>
            <person name="Krulwich T.A."/>
        </authorList>
    </citation>
    <scope>NUCLEOTIDE SEQUENCE</scope>
    <source>
        <strain evidence="11">96224</strain>
    </source>
</reference>
<reference evidence="10" key="2">
    <citation type="submission" date="2013-01" db="EMBL/GenBank/DDBJ databases">
        <title>The wheat powdery mildew genome reveals unique evolution of an obligate biotroph.</title>
        <authorList>
            <person name="Oberhaensli S."/>
            <person name="Wicker T."/>
            <person name="Keller B."/>
        </authorList>
    </citation>
    <scope>NUCLEOTIDE SEQUENCE</scope>
    <source>
        <strain evidence="10">96224</strain>
    </source>
</reference>
<evidence type="ECO:0000256" key="7">
    <source>
        <dbReference type="RuleBase" id="RU369086"/>
    </source>
</evidence>
<evidence type="ECO:0000259" key="9">
    <source>
        <dbReference type="Pfam" id="PF17875"/>
    </source>
</evidence>
<evidence type="ECO:0000256" key="8">
    <source>
        <dbReference type="SAM" id="MobiDB-lite"/>
    </source>
</evidence>
<dbReference type="PANTHER" id="PTHR12709:SF5">
    <property type="entry name" value="DNA-DIRECTED RNA POLYMERASE I SUBUNIT RPA43"/>
    <property type="match status" value="1"/>
</dbReference>
<dbReference type="InterPro" id="IPR041178">
    <property type="entry name" value="RPA43_OB"/>
</dbReference>
<dbReference type="Gene3D" id="3.30.1490.120">
    <property type="entry name" value="RNA polymerase Rpb7-like, N-terminal domain"/>
    <property type="match status" value="1"/>
</dbReference>
<dbReference type="EMBL" id="KE375012">
    <property type="protein sequence ID" value="EPQ65978.1"/>
    <property type="molecule type" value="Genomic_DNA"/>
</dbReference>
<dbReference type="GO" id="GO:0006361">
    <property type="term" value="P:transcription initiation at RNA polymerase I promoter"/>
    <property type="evidence" value="ECO:0007669"/>
    <property type="project" value="UniProtKB-ARBA"/>
</dbReference>
<gene>
    <name evidence="10" type="ORF">BGT96224_3188</name>
    <name evidence="11" type="ORF">BGT96224V2_LOCUS2246</name>
</gene>
<sequence length="319" mass="35733">MTATEPYLEAMSSSTLARKPEKTTKARPEKKRKRRPTQDEDEPVKRKKTKSHQPRTASATPECDEEISPFHLQTSSLFLPLAPISQKFPVEGMCAEHLSPLILTYYPPFNGLILSYSNPKLSQNPFNDDGDTVLLKSIDEYGVSWAWVTAEFLVLKPEKGAWLEGYINLQNDGHLGVVCWNLFNASIERKRLPADWEWRDSCEAQIDEDDKDNQPLAGETSGYYIDGHGDKVEGMIKFRVADVESSQDRERGFLTIMGTMLSVEEESQLVISEKSQGPEARSKAGRRLGGPNALGATNLGVIVDGAASDKDEIKYRPRR</sequence>
<feature type="domain" description="RPA43 OB" evidence="9">
    <location>
        <begin position="157"/>
        <end position="261"/>
    </location>
</feature>
<reference evidence="12" key="1">
    <citation type="journal article" date="2013" name="Nat. Genet.">
        <title>The wheat powdery mildew genome shows the unique evolution of an obligate biotroph.</title>
        <authorList>
            <person name="Wicker T."/>
            <person name="Oberhaensli S."/>
            <person name="Parlange F."/>
            <person name="Buchmann J.P."/>
            <person name="Shatalina M."/>
            <person name="Roffler S."/>
            <person name="Ben-David R."/>
            <person name="Dolezel J."/>
            <person name="Simkova H."/>
            <person name="Schulze-Lefert P."/>
            <person name="Spanu P.D."/>
            <person name="Bruggmann R."/>
            <person name="Amselem J."/>
            <person name="Quesneville H."/>
            <person name="Ver Loren van Themaat E."/>
            <person name="Paape T."/>
            <person name="Shimizu K.K."/>
            <person name="Keller B."/>
        </authorList>
    </citation>
    <scope>NUCLEOTIDE SEQUENCE [LARGE SCALE GENOMIC DNA]</scope>
    <source>
        <strain evidence="12">96224</strain>
    </source>
</reference>
<dbReference type="AlphaFoldDB" id="A0A061HKW3"/>
<evidence type="ECO:0000256" key="5">
    <source>
        <dbReference type="ARBA" id="ARBA00023163"/>
    </source>
</evidence>
<proteinExistence type="inferred from homology"/>
<comment type="function">
    <text evidence="7">DNA-dependent RNA polymerase which catalyzes the transcription of DNA into RNA using the four ribonucleoside triphosphates as substrates.</text>
</comment>
<dbReference type="FunFam" id="3.30.1490.120:FF:000004">
    <property type="entry name" value="RNA polymerase I subunit Rpa43"/>
    <property type="match status" value="1"/>
</dbReference>
<feature type="region of interest" description="Disordered" evidence="8">
    <location>
        <begin position="272"/>
        <end position="297"/>
    </location>
</feature>
<evidence type="ECO:0000256" key="4">
    <source>
        <dbReference type="ARBA" id="ARBA00022553"/>
    </source>
</evidence>